<dbReference type="STRING" id="188915.AWC02_14130"/>
<dbReference type="Proteomes" id="UP000193465">
    <property type="component" value="Unassembled WGS sequence"/>
</dbReference>
<keyword evidence="1" id="KW-1133">Transmembrane helix</keyword>
<sequence>MTALLIATLALLAYSLWVRRDTWSTGWENAATLTLALLAFALLLMSPWAAAEIGPVLHDGLGVWNAQALIGHLCLLVAVTANIYHMLLRLADPVQVRVIMRRHLLIPIGLGVAVMVLAYLRSDQTYQPDVLASPGTDGWMVTYFLVGGSLAFYLSIYSSRLMLTLRHDPRARRTLDLHLVSMTAAIAASLLVVGSSWVAGDDASPGIWFCICLAAGTFAYGSARSWKAKSAWFTSGGRGR</sequence>
<evidence type="ECO:0008006" key="4">
    <source>
        <dbReference type="Google" id="ProtNLM"/>
    </source>
</evidence>
<keyword evidence="3" id="KW-1185">Reference proteome</keyword>
<name>A0A1X1TKJ2_9MYCO</name>
<organism evidence="2 3">
    <name type="scientific">Mycolicibacter engbaekii</name>
    <dbReference type="NCBI Taxonomy" id="188915"/>
    <lineage>
        <taxon>Bacteria</taxon>
        <taxon>Bacillati</taxon>
        <taxon>Actinomycetota</taxon>
        <taxon>Actinomycetes</taxon>
        <taxon>Mycobacteriales</taxon>
        <taxon>Mycobacteriaceae</taxon>
        <taxon>Mycolicibacter</taxon>
    </lineage>
</organism>
<gene>
    <name evidence="2" type="ORF">AWC02_14130</name>
</gene>
<keyword evidence="1" id="KW-0812">Transmembrane</keyword>
<dbReference type="RefSeq" id="WP_085129377.1">
    <property type="nucleotide sequence ID" value="NZ_LQOT01000044.1"/>
</dbReference>
<accession>A0A1X1TKJ2</accession>
<feature type="transmembrane region" description="Helical" evidence="1">
    <location>
        <begin position="140"/>
        <end position="158"/>
    </location>
</feature>
<reference evidence="2 3" key="1">
    <citation type="submission" date="2016-01" db="EMBL/GenBank/DDBJ databases">
        <title>The new phylogeny of the genus Mycobacterium.</title>
        <authorList>
            <person name="Tarcisio F."/>
            <person name="Conor M."/>
            <person name="Antonella G."/>
            <person name="Elisabetta G."/>
            <person name="Giulia F.S."/>
            <person name="Sara T."/>
            <person name="Anna F."/>
            <person name="Clotilde B."/>
            <person name="Roberto B."/>
            <person name="Veronica D.S."/>
            <person name="Fabio R."/>
            <person name="Monica P."/>
            <person name="Olivier J."/>
            <person name="Enrico T."/>
            <person name="Nicola S."/>
        </authorList>
    </citation>
    <scope>NUCLEOTIDE SEQUENCE [LARGE SCALE GENOMIC DNA]</scope>
    <source>
        <strain evidence="2 3">ATCC 27353</strain>
    </source>
</reference>
<evidence type="ECO:0000313" key="2">
    <source>
        <dbReference type="EMBL" id="ORV45060.1"/>
    </source>
</evidence>
<feature type="transmembrane region" description="Helical" evidence="1">
    <location>
        <begin position="104"/>
        <end position="120"/>
    </location>
</feature>
<dbReference type="EMBL" id="LQOT01000044">
    <property type="protein sequence ID" value="ORV45060.1"/>
    <property type="molecule type" value="Genomic_DNA"/>
</dbReference>
<feature type="transmembrane region" description="Helical" evidence="1">
    <location>
        <begin position="31"/>
        <end position="51"/>
    </location>
</feature>
<protein>
    <recommendedName>
        <fullName evidence="4">GP55 protein</fullName>
    </recommendedName>
</protein>
<dbReference type="AlphaFoldDB" id="A0A1X1TKJ2"/>
<evidence type="ECO:0000256" key="1">
    <source>
        <dbReference type="SAM" id="Phobius"/>
    </source>
</evidence>
<keyword evidence="1" id="KW-0472">Membrane</keyword>
<evidence type="ECO:0000313" key="3">
    <source>
        <dbReference type="Proteomes" id="UP000193465"/>
    </source>
</evidence>
<proteinExistence type="predicted"/>
<comment type="caution">
    <text evidence="2">The sequence shown here is derived from an EMBL/GenBank/DDBJ whole genome shotgun (WGS) entry which is preliminary data.</text>
</comment>
<feature type="transmembrane region" description="Helical" evidence="1">
    <location>
        <begin position="206"/>
        <end position="223"/>
    </location>
</feature>
<feature type="transmembrane region" description="Helical" evidence="1">
    <location>
        <begin position="179"/>
        <end position="200"/>
    </location>
</feature>